<evidence type="ECO:0000256" key="9">
    <source>
        <dbReference type="ARBA" id="ARBA00023319"/>
    </source>
</evidence>
<dbReference type="InterPro" id="IPR036179">
    <property type="entry name" value="Ig-like_dom_sf"/>
</dbReference>
<dbReference type="InterPro" id="IPR013098">
    <property type="entry name" value="Ig_I-set"/>
</dbReference>
<keyword evidence="3" id="KW-0732">Signal</keyword>
<dbReference type="PANTHER" id="PTHR12231">
    <property type="entry name" value="CTX-RELATED TYPE I TRANSMEMBRANE PROTEIN"/>
    <property type="match status" value="1"/>
</dbReference>
<keyword evidence="9" id="KW-0393">Immunoglobulin domain</keyword>
<dbReference type="PANTHER" id="PTHR12231:SF253">
    <property type="entry name" value="DPR-INTERACTING PROTEIN ETA, ISOFORM B-RELATED"/>
    <property type="match status" value="1"/>
</dbReference>
<evidence type="ECO:0000256" key="3">
    <source>
        <dbReference type="ARBA" id="ARBA00022729"/>
    </source>
</evidence>
<keyword evidence="7" id="KW-1015">Disulfide bond</keyword>
<evidence type="ECO:0000256" key="8">
    <source>
        <dbReference type="ARBA" id="ARBA00023180"/>
    </source>
</evidence>
<dbReference type="SMART" id="SM00409">
    <property type="entry name" value="IG"/>
    <property type="match status" value="1"/>
</dbReference>
<comment type="caution">
    <text evidence="11">The sequence shown here is derived from an EMBL/GenBank/DDBJ whole genome shotgun (WGS) entry which is preliminary data.</text>
</comment>
<feature type="non-terminal residue" evidence="11">
    <location>
        <position position="1"/>
    </location>
</feature>
<accession>A0ABU7A7Y1</accession>
<dbReference type="Gene3D" id="2.60.40.10">
    <property type="entry name" value="Immunoglobulins"/>
    <property type="match status" value="2"/>
</dbReference>
<evidence type="ECO:0000256" key="2">
    <source>
        <dbReference type="ARBA" id="ARBA00022692"/>
    </source>
</evidence>
<dbReference type="Pfam" id="PF07679">
    <property type="entry name" value="I-set"/>
    <property type="match status" value="2"/>
</dbReference>
<dbReference type="InterPro" id="IPR013783">
    <property type="entry name" value="Ig-like_fold"/>
</dbReference>
<sequence length="149" mass="16294">AIQVQITPAQGEISVGESKFFLCEVVGDAKDIDWFAPSGEKILPPRPNISVSRSDESTSILTIYHANVDNAGIYKCVAKNGDKEAQATVQVKIFQKITFQSAPSRQEFNEGDNADIVCDVVSSPPPTIIWKHKGSKLQSAKDGEERLYV</sequence>
<evidence type="ECO:0000256" key="1">
    <source>
        <dbReference type="ARBA" id="ARBA00004167"/>
    </source>
</evidence>
<evidence type="ECO:0000256" key="5">
    <source>
        <dbReference type="ARBA" id="ARBA00022989"/>
    </source>
</evidence>
<dbReference type="PRINTS" id="PR01838">
    <property type="entry name" value="NCAMFAMILY"/>
</dbReference>
<dbReference type="PROSITE" id="PS50835">
    <property type="entry name" value="IG_LIKE"/>
    <property type="match status" value="2"/>
</dbReference>
<protein>
    <submittedName>
        <fullName evidence="11">Neural cell adhesion molecule 1</fullName>
    </submittedName>
</protein>
<name>A0ABU7A7Y1_9TELE</name>
<evidence type="ECO:0000259" key="10">
    <source>
        <dbReference type="PROSITE" id="PS50835"/>
    </source>
</evidence>
<keyword evidence="5" id="KW-1133">Transmembrane helix</keyword>
<reference evidence="11 12" key="1">
    <citation type="submission" date="2021-07" db="EMBL/GenBank/DDBJ databases">
        <authorList>
            <person name="Palmer J.M."/>
        </authorList>
    </citation>
    <scope>NUCLEOTIDE SEQUENCE [LARGE SCALE GENOMIC DNA]</scope>
    <source>
        <strain evidence="11 12">AT_MEX2019</strain>
        <tissue evidence="11">Muscle</tissue>
    </source>
</reference>
<evidence type="ECO:0000313" key="11">
    <source>
        <dbReference type="EMBL" id="MED6233710.1"/>
    </source>
</evidence>
<evidence type="ECO:0000313" key="12">
    <source>
        <dbReference type="Proteomes" id="UP001345963"/>
    </source>
</evidence>
<feature type="domain" description="Ig-like" evidence="10">
    <location>
        <begin position="95"/>
        <end position="149"/>
    </location>
</feature>
<organism evidence="11 12">
    <name type="scientific">Ataeniobius toweri</name>
    <dbReference type="NCBI Taxonomy" id="208326"/>
    <lineage>
        <taxon>Eukaryota</taxon>
        <taxon>Metazoa</taxon>
        <taxon>Chordata</taxon>
        <taxon>Craniata</taxon>
        <taxon>Vertebrata</taxon>
        <taxon>Euteleostomi</taxon>
        <taxon>Actinopterygii</taxon>
        <taxon>Neopterygii</taxon>
        <taxon>Teleostei</taxon>
        <taxon>Neoteleostei</taxon>
        <taxon>Acanthomorphata</taxon>
        <taxon>Ovalentaria</taxon>
        <taxon>Atherinomorphae</taxon>
        <taxon>Cyprinodontiformes</taxon>
        <taxon>Goodeidae</taxon>
        <taxon>Ataeniobius</taxon>
    </lineage>
</organism>
<gene>
    <name evidence="11" type="primary">NCAM1</name>
    <name evidence="11" type="ORF">ATANTOWER_015402</name>
</gene>
<dbReference type="SUPFAM" id="SSF48726">
    <property type="entry name" value="Immunoglobulin"/>
    <property type="match status" value="2"/>
</dbReference>
<evidence type="ECO:0000256" key="7">
    <source>
        <dbReference type="ARBA" id="ARBA00023157"/>
    </source>
</evidence>
<dbReference type="InterPro" id="IPR007110">
    <property type="entry name" value="Ig-like_dom"/>
</dbReference>
<keyword evidence="4" id="KW-0677">Repeat</keyword>
<keyword evidence="12" id="KW-1185">Reference proteome</keyword>
<dbReference type="Proteomes" id="UP001345963">
    <property type="component" value="Unassembled WGS sequence"/>
</dbReference>
<keyword evidence="8" id="KW-0325">Glycoprotein</keyword>
<feature type="domain" description="Ig-like" evidence="10">
    <location>
        <begin position="2"/>
        <end position="92"/>
    </location>
</feature>
<keyword evidence="6" id="KW-0472">Membrane</keyword>
<evidence type="ECO:0000256" key="6">
    <source>
        <dbReference type="ARBA" id="ARBA00023136"/>
    </source>
</evidence>
<evidence type="ECO:0000256" key="4">
    <source>
        <dbReference type="ARBA" id="ARBA00022737"/>
    </source>
</evidence>
<dbReference type="InterPro" id="IPR003599">
    <property type="entry name" value="Ig_sub"/>
</dbReference>
<dbReference type="EMBL" id="JAHUTI010003193">
    <property type="protein sequence ID" value="MED6233710.1"/>
    <property type="molecule type" value="Genomic_DNA"/>
</dbReference>
<keyword evidence="2" id="KW-0812">Transmembrane</keyword>
<dbReference type="InterPro" id="IPR051170">
    <property type="entry name" value="Neural/epithelial_adhesion"/>
</dbReference>
<comment type="subcellular location">
    <subcellularLocation>
        <location evidence="1">Membrane</location>
        <topology evidence="1">Single-pass membrane protein</topology>
    </subcellularLocation>
</comment>
<proteinExistence type="predicted"/>
<dbReference type="InterPro" id="IPR009138">
    <property type="entry name" value="Neural_cell_adh"/>
</dbReference>